<keyword evidence="1" id="KW-0808">Transferase</keyword>
<accession>A0ABU9L0P6</accession>
<dbReference type="Pfam" id="PF00583">
    <property type="entry name" value="Acetyltransf_1"/>
    <property type="match status" value="1"/>
</dbReference>
<dbReference type="InterPro" id="IPR016181">
    <property type="entry name" value="Acyl_CoA_acyltransferase"/>
</dbReference>
<feature type="domain" description="N-acetyltransferase" evidence="3">
    <location>
        <begin position="1"/>
        <end position="144"/>
    </location>
</feature>
<dbReference type="InterPro" id="IPR050680">
    <property type="entry name" value="YpeA/RimI_acetyltransf"/>
</dbReference>
<dbReference type="Proteomes" id="UP001474120">
    <property type="component" value="Unassembled WGS sequence"/>
</dbReference>
<gene>
    <name evidence="4" type="ORF">AABB81_03435</name>
</gene>
<evidence type="ECO:0000313" key="5">
    <source>
        <dbReference type="Proteomes" id="UP001474120"/>
    </source>
</evidence>
<organism evidence="4 5">
    <name type="scientific">Lutimonas vermicola</name>
    <dbReference type="NCBI Taxonomy" id="414288"/>
    <lineage>
        <taxon>Bacteria</taxon>
        <taxon>Pseudomonadati</taxon>
        <taxon>Bacteroidota</taxon>
        <taxon>Flavobacteriia</taxon>
        <taxon>Flavobacteriales</taxon>
        <taxon>Flavobacteriaceae</taxon>
        <taxon>Lutimonas</taxon>
    </lineage>
</organism>
<comment type="caution">
    <text evidence="4">The sequence shown here is derived from an EMBL/GenBank/DDBJ whole genome shotgun (WGS) entry which is preliminary data.</text>
</comment>
<dbReference type="SUPFAM" id="SSF55729">
    <property type="entry name" value="Acyl-CoA N-acyltransferases (Nat)"/>
    <property type="match status" value="1"/>
</dbReference>
<dbReference type="Gene3D" id="3.40.630.30">
    <property type="match status" value="1"/>
</dbReference>
<dbReference type="PROSITE" id="PS51186">
    <property type="entry name" value="GNAT"/>
    <property type="match status" value="1"/>
</dbReference>
<evidence type="ECO:0000256" key="2">
    <source>
        <dbReference type="ARBA" id="ARBA00023315"/>
    </source>
</evidence>
<keyword evidence="2" id="KW-0012">Acyltransferase</keyword>
<keyword evidence="5" id="KW-1185">Reference proteome</keyword>
<protein>
    <submittedName>
        <fullName evidence="4">GNAT family N-acetyltransferase</fullName>
    </submittedName>
</protein>
<proteinExistence type="predicted"/>
<reference evidence="4 5" key="1">
    <citation type="submission" date="2024-04" db="EMBL/GenBank/DDBJ databases">
        <title>whole genome sequencing of Lutimonas vermicola strain IMCC1616.</title>
        <authorList>
            <person name="Bae S.S."/>
        </authorList>
    </citation>
    <scope>NUCLEOTIDE SEQUENCE [LARGE SCALE GENOMIC DNA]</scope>
    <source>
        <strain evidence="4 5">IMCC1616</strain>
    </source>
</reference>
<dbReference type="EMBL" id="JBCDNA010000001">
    <property type="protein sequence ID" value="MEL4454931.1"/>
    <property type="molecule type" value="Genomic_DNA"/>
</dbReference>
<name>A0ABU9L0P6_9FLAO</name>
<dbReference type="PANTHER" id="PTHR43420:SF12">
    <property type="entry name" value="N-ACETYLTRANSFERASE DOMAIN-CONTAINING PROTEIN"/>
    <property type="match status" value="1"/>
</dbReference>
<sequence>MTRISKIKAEDTYKLRKTVLRQGMTLSHKMDGDHKVDTVHLGLFESDLLVCIASFMKSSRDDFKGTQYQLRGMGTSKAFQGKGYGTMLMKKAEKLLTSKGAEVIWCNARVNALDFYRKLGYEIRGEVFDVPQVGPHFVMFKKLA</sequence>
<evidence type="ECO:0000259" key="3">
    <source>
        <dbReference type="PROSITE" id="PS51186"/>
    </source>
</evidence>
<dbReference type="CDD" id="cd04301">
    <property type="entry name" value="NAT_SF"/>
    <property type="match status" value="1"/>
</dbReference>
<dbReference type="InterPro" id="IPR000182">
    <property type="entry name" value="GNAT_dom"/>
</dbReference>
<evidence type="ECO:0000313" key="4">
    <source>
        <dbReference type="EMBL" id="MEL4454931.1"/>
    </source>
</evidence>
<dbReference type="PANTHER" id="PTHR43420">
    <property type="entry name" value="ACETYLTRANSFERASE"/>
    <property type="match status" value="1"/>
</dbReference>
<evidence type="ECO:0000256" key="1">
    <source>
        <dbReference type="ARBA" id="ARBA00022679"/>
    </source>
</evidence>
<dbReference type="RefSeq" id="WP_342158650.1">
    <property type="nucleotide sequence ID" value="NZ_JBCDNA010000001.1"/>
</dbReference>